<evidence type="ECO:0000313" key="1">
    <source>
        <dbReference type="EMBL" id="CUP59855.1"/>
    </source>
</evidence>
<accession>A0A174PND4</accession>
<dbReference type="AlphaFoldDB" id="A0A174PND4"/>
<dbReference type="RefSeq" id="WP_055059154.1">
    <property type="nucleotide sequence ID" value="NZ_CZBP01000001.1"/>
</dbReference>
<dbReference type="Proteomes" id="UP000095762">
    <property type="component" value="Unassembled WGS sequence"/>
</dbReference>
<proteinExistence type="predicted"/>
<reference evidence="1 2" key="1">
    <citation type="submission" date="2015-09" db="EMBL/GenBank/DDBJ databases">
        <authorList>
            <consortium name="Pathogen Informatics"/>
        </authorList>
    </citation>
    <scope>NUCLEOTIDE SEQUENCE [LARGE SCALE GENOMIC DNA]</scope>
    <source>
        <strain evidence="1 2">2789STDY5834957</strain>
    </source>
</reference>
<sequence>MYSYEIIKGTILKSKVNGKYYVVDSREDVNEYDWYFSVRQIASNVSREELIACKIEDLSLSEKRIKLPNHQRFCFDMVRSVFPKLEGRYYAEDGKLMKEGQVVPRWIELSEAKKATEEKESEEEVPDICYNCYKVLGVTDTSVVFLSGFSDGQRVICNFHPYANNNALKYAEGMCPSEDTGSFQDLYNVMEYSGIDAYGSCLHSDQEYLCIINERSHWHDERYWYCWEEDCDLDDSVPDMTDIAVVGPHGDKVYSATYDYCFGKPVFSEGCFVMYRDNEDKSLYRVFSYKNGYPRLTEIHVRGKIKASVDPDNNAIFIRSAESLFYIPSDHRKELCLDSPNCELRKILRQLKGYDHVYGSEYSNCHYALYIANDEYKEKTFRVYGENFDNYKLY</sequence>
<protein>
    <submittedName>
        <fullName evidence="1">Uncharacterized protein</fullName>
    </submittedName>
</protein>
<gene>
    <name evidence="1" type="ORF">ERS852569_00117</name>
</gene>
<dbReference type="EMBL" id="CZBP01000001">
    <property type="protein sequence ID" value="CUP59855.1"/>
    <property type="molecule type" value="Genomic_DNA"/>
</dbReference>
<name>A0A174PND4_9FIRM</name>
<organism evidence="1 2">
    <name type="scientific">Blautia obeum</name>
    <dbReference type="NCBI Taxonomy" id="40520"/>
    <lineage>
        <taxon>Bacteria</taxon>
        <taxon>Bacillati</taxon>
        <taxon>Bacillota</taxon>
        <taxon>Clostridia</taxon>
        <taxon>Lachnospirales</taxon>
        <taxon>Lachnospiraceae</taxon>
        <taxon>Blautia</taxon>
    </lineage>
</organism>
<evidence type="ECO:0000313" key="2">
    <source>
        <dbReference type="Proteomes" id="UP000095762"/>
    </source>
</evidence>